<evidence type="ECO:0000313" key="1">
    <source>
        <dbReference type="EMBL" id="GAG46970.1"/>
    </source>
</evidence>
<organism evidence="1">
    <name type="scientific">marine sediment metagenome</name>
    <dbReference type="NCBI Taxonomy" id="412755"/>
    <lineage>
        <taxon>unclassified sequences</taxon>
        <taxon>metagenomes</taxon>
        <taxon>ecological metagenomes</taxon>
    </lineage>
</organism>
<reference evidence="1" key="1">
    <citation type="journal article" date="2014" name="Front. Microbiol.">
        <title>High frequency of phylogenetically diverse reductive dehalogenase-homologous genes in deep subseafloor sedimentary metagenomes.</title>
        <authorList>
            <person name="Kawai M."/>
            <person name="Futagami T."/>
            <person name="Toyoda A."/>
            <person name="Takaki Y."/>
            <person name="Nishi S."/>
            <person name="Hori S."/>
            <person name="Arai W."/>
            <person name="Tsubouchi T."/>
            <person name="Morono Y."/>
            <person name="Uchiyama I."/>
            <person name="Ito T."/>
            <person name="Fujiyama A."/>
            <person name="Inagaki F."/>
            <person name="Takami H."/>
        </authorList>
    </citation>
    <scope>NUCLEOTIDE SEQUENCE</scope>
    <source>
        <strain evidence="1">Expedition CK06-06</strain>
    </source>
</reference>
<proteinExistence type="predicted"/>
<dbReference type="EMBL" id="BARS01059644">
    <property type="protein sequence ID" value="GAG46970.1"/>
    <property type="molecule type" value="Genomic_DNA"/>
</dbReference>
<protein>
    <submittedName>
        <fullName evidence="1">Uncharacterized protein</fullName>
    </submittedName>
</protein>
<feature type="non-terminal residue" evidence="1">
    <location>
        <position position="36"/>
    </location>
</feature>
<sequence length="36" mass="4141">LDKVTEQFERLAAEVAKQDSLISRLGEEIIETEHEL</sequence>
<accession>X0XUH8</accession>
<name>X0XUH8_9ZZZZ</name>
<gene>
    <name evidence="1" type="ORF">S01H1_86253</name>
</gene>
<comment type="caution">
    <text evidence="1">The sequence shown here is derived from an EMBL/GenBank/DDBJ whole genome shotgun (WGS) entry which is preliminary data.</text>
</comment>
<feature type="non-terminal residue" evidence="1">
    <location>
        <position position="1"/>
    </location>
</feature>
<dbReference type="AlphaFoldDB" id="X0XUH8"/>